<keyword evidence="6 7" id="KW-0804">Transcription</keyword>
<dbReference type="NCBIfam" id="TIGR01529">
    <property type="entry name" value="argR_whole"/>
    <property type="match status" value="1"/>
</dbReference>
<evidence type="ECO:0000259" key="9">
    <source>
        <dbReference type="Pfam" id="PF01316"/>
    </source>
</evidence>
<comment type="function">
    <text evidence="7">Regulates arginine biosynthesis genes.</text>
</comment>
<gene>
    <name evidence="7 11" type="primary">argR</name>
    <name evidence="11" type="ORF">EAF07_09175</name>
</gene>
<accession>A0A3L9DP69</accession>
<dbReference type="InterPro" id="IPR020899">
    <property type="entry name" value="Arg_repress_C"/>
</dbReference>
<evidence type="ECO:0000256" key="7">
    <source>
        <dbReference type="HAMAP-Rule" id="MF_00173"/>
    </source>
</evidence>
<dbReference type="GO" id="GO:0051259">
    <property type="term" value="P:protein complex oligomerization"/>
    <property type="evidence" value="ECO:0007669"/>
    <property type="project" value="InterPro"/>
</dbReference>
<dbReference type="PANTHER" id="PTHR34471">
    <property type="entry name" value="ARGININE REPRESSOR"/>
    <property type="match status" value="1"/>
</dbReference>
<dbReference type="GO" id="GO:0006526">
    <property type="term" value="P:L-arginine biosynthetic process"/>
    <property type="evidence" value="ECO:0007669"/>
    <property type="project" value="UniProtKB-UniPathway"/>
</dbReference>
<comment type="subcellular location">
    <subcellularLocation>
        <location evidence="1 7">Cytoplasm</location>
    </subcellularLocation>
</comment>
<evidence type="ECO:0000256" key="4">
    <source>
        <dbReference type="ARBA" id="ARBA00023015"/>
    </source>
</evidence>
<keyword evidence="3 7" id="KW-0963">Cytoplasm</keyword>
<evidence type="ECO:0000256" key="2">
    <source>
        <dbReference type="ARBA" id="ARBA00008316"/>
    </source>
</evidence>
<dbReference type="Pfam" id="PF01316">
    <property type="entry name" value="Arg_repressor"/>
    <property type="match status" value="1"/>
</dbReference>
<keyword evidence="5 7" id="KW-0238">DNA-binding</keyword>
<dbReference type="GO" id="GO:0034618">
    <property type="term" value="F:arginine binding"/>
    <property type="evidence" value="ECO:0007669"/>
    <property type="project" value="InterPro"/>
</dbReference>
<dbReference type="InterPro" id="IPR020900">
    <property type="entry name" value="Arg_repress_DNA-bd"/>
</dbReference>
<dbReference type="InterPro" id="IPR036390">
    <property type="entry name" value="WH_DNA-bd_sf"/>
</dbReference>
<keyword evidence="7" id="KW-0028">Amino-acid biosynthesis</keyword>
<dbReference type="InterPro" id="IPR036251">
    <property type="entry name" value="Arg_repress_C_sf"/>
</dbReference>
<sequence>MVNKKSRHELIKTIISERHVGTQEEIKVILEEYGISVTQATLSRDLRELGLLKLRDENGKLYYSLSEAASLHFSQAARSYIRRVARAGFMLVFHTELGEADVLANIIDKDANDNILGTVAGADTLLVVCKDEVIASEYEKDLLTSL</sequence>
<dbReference type="PANTHER" id="PTHR34471:SF1">
    <property type="entry name" value="ARGININE REPRESSOR"/>
    <property type="match status" value="1"/>
</dbReference>
<evidence type="ECO:0000256" key="8">
    <source>
        <dbReference type="NCBIfam" id="TIGR01529"/>
    </source>
</evidence>
<keyword evidence="7" id="KW-0678">Repressor</keyword>
<dbReference type="RefSeq" id="WP_121836258.1">
    <property type="nucleotide sequence ID" value="NZ_CP163513.1"/>
</dbReference>
<name>A0A3L9DP69_9STRE</name>
<dbReference type="SUPFAM" id="SSF55252">
    <property type="entry name" value="C-terminal domain of arginine repressor"/>
    <property type="match status" value="1"/>
</dbReference>
<dbReference type="HAMAP" id="MF_00173">
    <property type="entry name" value="Arg_repressor"/>
    <property type="match status" value="1"/>
</dbReference>
<evidence type="ECO:0000256" key="6">
    <source>
        <dbReference type="ARBA" id="ARBA00023163"/>
    </source>
</evidence>
<proteinExistence type="inferred from homology"/>
<keyword evidence="4 7" id="KW-0805">Transcription regulation</keyword>
<dbReference type="AlphaFoldDB" id="A0A3L9DP69"/>
<dbReference type="UniPathway" id="UPA00068"/>
<evidence type="ECO:0000259" key="10">
    <source>
        <dbReference type="Pfam" id="PF02863"/>
    </source>
</evidence>
<evidence type="ECO:0000256" key="5">
    <source>
        <dbReference type="ARBA" id="ARBA00023125"/>
    </source>
</evidence>
<dbReference type="GO" id="GO:0005737">
    <property type="term" value="C:cytoplasm"/>
    <property type="evidence" value="ECO:0007669"/>
    <property type="project" value="UniProtKB-SubCell"/>
</dbReference>
<keyword evidence="12" id="KW-1185">Reference proteome</keyword>
<dbReference type="OrthoDB" id="9807089at2"/>
<dbReference type="Pfam" id="PF02863">
    <property type="entry name" value="Arg_repressor_C"/>
    <property type="match status" value="1"/>
</dbReference>
<evidence type="ECO:0000256" key="3">
    <source>
        <dbReference type="ARBA" id="ARBA00022490"/>
    </source>
</evidence>
<dbReference type="InterPro" id="IPR001669">
    <property type="entry name" value="Arg_repress"/>
</dbReference>
<dbReference type="InterPro" id="IPR036388">
    <property type="entry name" value="WH-like_DNA-bd_sf"/>
</dbReference>
<protein>
    <recommendedName>
        <fullName evidence="7 8">Arginine repressor</fullName>
    </recommendedName>
</protein>
<dbReference type="EMBL" id="RCVM01000023">
    <property type="protein sequence ID" value="RLY01733.1"/>
    <property type="molecule type" value="Genomic_DNA"/>
</dbReference>
<dbReference type="Gene3D" id="3.30.1360.40">
    <property type="match status" value="1"/>
</dbReference>
<feature type="domain" description="Arginine repressor C-terminal" evidence="10">
    <location>
        <begin position="79"/>
        <end position="141"/>
    </location>
</feature>
<dbReference type="GO" id="GO:0003700">
    <property type="term" value="F:DNA-binding transcription factor activity"/>
    <property type="evidence" value="ECO:0007669"/>
    <property type="project" value="UniProtKB-UniRule"/>
</dbReference>
<keyword evidence="7" id="KW-0055">Arginine biosynthesis</keyword>
<comment type="pathway">
    <text evidence="7">Amino-acid biosynthesis; L-arginine biosynthesis [regulation].</text>
</comment>
<dbReference type="Proteomes" id="UP000279194">
    <property type="component" value="Unassembled WGS sequence"/>
</dbReference>
<dbReference type="Gene3D" id="1.10.10.10">
    <property type="entry name" value="Winged helix-like DNA-binding domain superfamily/Winged helix DNA-binding domain"/>
    <property type="match status" value="1"/>
</dbReference>
<dbReference type="PRINTS" id="PR01467">
    <property type="entry name" value="ARGREPRESSOR"/>
</dbReference>
<feature type="domain" description="Arginine repressor DNA-binding" evidence="9">
    <location>
        <begin position="2"/>
        <end position="68"/>
    </location>
</feature>
<dbReference type="GO" id="GO:0003677">
    <property type="term" value="F:DNA binding"/>
    <property type="evidence" value="ECO:0007669"/>
    <property type="project" value="UniProtKB-KW"/>
</dbReference>
<organism evidence="11 12">
    <name type="scientific">Streptococcus hillyeri</name>
    <dbReference type="NCBI Taxonomy" id="2282420"/>
    <lineage>
        <taxon>Bacteria</taxon>
        <taxon>Bacillati</taxon>
        <taxon>Bacillota</taxon>
        <taxon>Bacilli</taxon>
        <taxon>Lactobacillales</taxon>
        <taxon>Streptococcaceae</taxon>
        <taxon>Streptococcus</taxon>
    </lineage>
</organism>
<evidence type="ECO:0000313" key="11">
    <source>
        <dbReference type="EMBL" id="RLY01733.1"/>
    </source>
</evidence>
<reference evidence="11 12" key="1">
    <citation type="submission" date="2018-10" db="EMBL/GenBank/DDBJ databases">
        <title>Streptococcus hillyeri sp. nov., isolated from equine tracheal sample.</title>
        <authorList>
            <person name="Macfadyen A.C."/>
            <person name="Waller A."/>
            <person name="Paterson G.K."/>
        </authorList>
    </citation>
    <scope>NUCLEOTIDE SEQUENCE [LARGE SCALE GENOMIC DNA]</scope>
    <source>
        <strain evidence="11 12">28462</strain>
    </source>
</reference>
<dbReference type="SUPFAM" id="SSF46785">
    <property type="entry name" value="Winged helix' DNA-binding domain"/>
    <property type="match status" value="1"/>
</dbReference>
<evidence type="ECO:0000313" key="12">
    <source>
        <dbReference type="Proteomes" id="UP000279194"/>
    </source>
</evidence>
<comment type="caution">
    <text evidence="11">The sequence shown here is derived from an EMBL/GenBank/DDBJ whole genome shotgun (WGS) entry which is preliminary data.</text>
</comment>
<comment type="similarity">
    <text evidence="2 7">Belongs to the ArgR family.</text>
</comment>
<dbReference type="GO" id="GO:1900079">
    <property type="term" value="P:regulation of arginine biosynthetic process"/>
    <property type="evidence" value="ECO:0007669"/>
    <property type="project" value="UniProtKB-UniRule"/>
</dbReference>
<evidence type="ECO:0000256" key="1">
    <source>
        <dbReference type="ARBA" id="ARBA00004496"/>
    </source>
</evidence>